<accession>A0A1G7XU18</accession>
<dbReference type="SMART" id="SM00342">
    <property type="entry name" value="HTH_ARAC"/>
    <property type="match status" value="1"/>
</dbReference>
<dbReference type="AlphaFoldDB" id="A0A1G7XU18"/>
<dbReference type="STRING" id="104663.SAMN04488121_10774"/>
<dbReference type="OrthoDB" id="2585681at2"/>
<evidence type="ECO:0000313" key="5">
    <source>
        <dbReference type="EMBL" id="SDG87523.1"/>
    </source>
</evidence>
<reference evidence="5 6" key="1">
    <citation type="submission" date="2016-10" db="EMBL/GenBank/DDBJ databases">
        <authorList>
            <person name="de Groot N.N."/>
        </authorList>
    </citation>
    <scope>NUCLEOTIDE SEQUENCE [LARGE SCALE GENOMIC DNA]</scope>
    <source>
        <strain evidence="5 6">DSM 527</strain>
    </source>
</reference>
<evidence type="ECO:0000313" key="6">
    <source>
        <dbReference type="Proteomes" id="UP000199045"/>
    </source>
</evidence>
<dbReference type="GO" id="GO:0003700">
    <property type="term" value="F:DNA-binding transcription factor activity"/>
    <property type="evidence" value="ECO:0007669"/>
    <property type="project" value="InterPro"/>
</dbReference>
<evidence type="ECO:0000256" key="2">
    <source>
        <dbReference type="ARBA" id="ARBA00023125"/>
    </source>
</evidence>
<keyword evidence="3" id="KW-0804">Transcription</keyword>
<organism evidence="5 6">
    <name type="scientific">Chitinophaga filiformis</name>
    <name type="common">Myxococcus filiformis</name>
    <name type="synonym">Flexibacter filiformis</name>
    <dbReference type="NCBI Taxonomy" id="104663"/>
    <lineage>
        <taxon>Bacteria</taxon>
        <taxon>Pseudomonadati</taxon>
        <taxon>Bacteroidota</taxon>
        <taxon>Chitinophagia</taxon>
        <taxon>Chitinophagales</taxon>
        <taxon>Chitinophagaceae</taxon>
        <taxon>Chitinophaga</taxon>
    </lineage>
</organism>
<name>A0A1G7XU18_CHIFI</name>
<gene>
    <name evidence="5" type="ORF">SAMN04488121_10774</name>
</gene>
<feature type="domain" description="HTH araC/xylS-type" evidence="4">
    <location>
        <begin position="176"/>
        <end position="274"/>
    </location>
</feature>
<dbReference type="PANTHER" id="PTHR43280:SF32">
    <property type="entry name" value="TRANSCRIPTIONAL REGULATORY PROTEIN"/>
    <property type="match status" value="1"/>
</dbReference>
<evidence type="ECO:0000259" key="4">
    <source>
        <dbReference type="PROSITE" id="PS01124"/>
    </source>
</evidence>
<dbReference type="Pfam" id="PF12833">
    <property type="entry name" value="HTH_18"/>
    <property type="match status" value="1"/>
</dbReference>
<sequence length="282" mass="33131">MEHLLKHFFSKTIGCLDFDTSTANDIRYEDYNSFIKILFIEAGAEVMVDFREYTLEQDALFFIKDGQWYKFSGKGTLLYYNRDFYCVQIHDKEVACDGLLYNNVYEIPVVFLDAEASRQARQLILEIKHEALNEESNMEEMIRIFLKQLIIRSTRMWKKAHDLADSSVAQEVEFIRKFSQLVEAHYTTHHNVADYANLLNITPKALSKRISRHSPKSPNDIIKERIILEAKRLLIHTDLSVKEIGYKLGYEDPSYFVRLFTNQVDTSPLLFRKKYTEGEKVQ</sequence>
<evidence type="ECO:0000256" key="1">
    <source>
        <dbReference type="ARBA" id="ARBA00023015"/>
    </source>
</evidence>
<evidence type="ECO:0000256" key="3">
    <source>
        <dbReference type="ARBA" id="ARBA00023163"/>
    </source>
</evidence>
<dbReference type="PROSITE" id="PS01124">
    <property type="entry name" value="HTH_ARAC_FAMILY_2"/>
    <property type="match status" value="1"/>
</dbReference>
<proteinExistence type="predicted"/>
<dbReference type="EMBL" id="FNBN01000007">
    <property type="protein sequence ID" value="SDG87523.1"/>
    <property type="molecule type" value="Genomic_DNA"/>
</dbReference>
<dbReference type="GO" id="GO:0043565">
    <property type="term" value="F:sequence-specific DNA binding"/>
    <property type="evidence" value="ECO:0007669"/>
    <property type="project" value="InterPro"/>
</dbReference>
<dbReference type="Gene3D" id="1.10.10.60">
    <property type="entry name" value="Homeodomain-like"/>
    <property type="match status" value="1"/>
</dbReference>
<dbReference type="RefSeq" id="WP_089835591.1">
    <property type="nucleotide sequence ID" value="NZ_FNBN01000007.1"/>
</dbReference>
<dbReference type="SUPFAM" id="SSF46689">
    <property type="entry name" value="Homeodomain-like"/>
    <property type="match status" value="1"/>
</dbReference>
<dbReference type="InterPro" id="IPR009057">
    <property type="entry name" value="Homeodomain-like_sf"/>
</dbReference>
<keyword evidence="2 5" id="KW-0238">DNA-binding</keyword>
<dbReference type="Proteomes" id="UP000199045">
    <property type="component" value="Unassembled WGS sequence"/>
</dbReference>
<protein>
    <submittedName>
        <fullName evidence="5">AraC-type DNA-binding protein</fullName>
    </submittedName>
</protein>
<dbReference type="PANTHER" id="PTHR43280">
    <property type="entry name" value="ARAC-FAMILY TRANSCRIPTIONAL REGULATOR"/>
    <property type="match status" value="1"/>
</dbReference>
<keyword evidence="1" id="KW-0805">Transcription regulation</keyword>
<dbReference type="InterPro" id="IPR018060">
    <property type="entry name" value="HTH_AraC"/>
</dbReference>